<keyword evidence="2" id="KW-1185">Reference proteome</keyword>
<accession>E2AMD3</accession>
<gene>
    <name evidence="1" type="ORF">EAG_14188</name>
</gene>
<dbReference type="Proteomes" id="UP000000311">
    <property type="component" value="Unassembled WGS sequence"/>
</dbReference>
<evidence type="ECO:0000313" key="1">
    <source>
        <dbReference type="EMBL" id="EFN65424.1"/>
    </source>
</evidence>
<name>E2AMD3_CAMFO</name>
<dbReference type="InParanoid" id="E2AMD3"/>
<organism evidence="2">
    <name type="scientific">Camponotus floridanus</name>
    <name type="common">Florida carpenter ant</name>
    <dbReference type="NCBI Taxonomy" id="104421"/>
    <lineage>
        <taxon>Eukaryota</taxon>
        <taxon>Metazoa</taxon>
        <taxon>Ecdysozoa</taxon>
        <taxon>Arthropoda</taxon>
        <taxon>Hexapoda</taxon>
        <taxon>Insecta</taxon>
        <taxon>Pterygota</taxon>
        <taxon>Neoptera</taxon>
        <taxon>Endopterygota</taxon>
        <taxon>Hymenoptera</taxon>
        <taxon>Apocrita</taxon>
        <taxon>Aculeata</taxon>
        <taxon>Formicoidea</taxon>
        <taxon>Formicidae</taxon>
        <taxon>Formicinae</taxon>
        <taxon>Camponotus</taxon>
    </lineage>
</organism>
<protein>
    <submittedName>
        <fullName evidence="1">Uncharacterized protein</fullName>
    </submittedName>
</protein>
<dbReference type="EMBL" id="GL440811">
    <property type="protein sequence ID" value="EFN65424.1"/>
    <property type="molecule type" value="Genomic_DNA"/>
</dbReference>
<dbReference type="AlphaFoldDB" id="E2AMD3"/>
<proteinExistence type="predicted"/>
<evidence type="ECO:0000313" key="2">
    <source>
        <dbReference type="Proteomes" id="UP000000311"/>
    </source>
</evidence>
<reference evidence="1 2" key="1">
    <citation type="journal article" date="2010" name="Science">
        <title>Genomic comparison of the ants Camponotus floridanus and Harpegnathos saltator.</title>
        <authorList>
            <person name="Bonasio R."/>
            <person name="Zhang G."/>
            <person name="Ye C."/>
            <person name="Mutti N.S."/>
            <person name="Fang X."/>
            <person name="Qin N."/>
            <person name="Donahue G."/>
            <person name="Yang P."/>
            <person name="Li Q."/>
            <person name="Li C."/>
            <person name="Zhang P."/>
            <person name="Huang Z."/>
            <person name="Berger S.L."/>
            <person name="Reinberg D."/>
            <person name="Wang J."/>
            <person name="Liebig J."/>
        </authorList>
    </citation>
    <scope>NUCLEOTIDE SEQUENCE [LARGE SCALE GENOMIC DNA]</scope>
    <source>
        <strain evidence="2">C129</strain>
    </source>
</reference>
<sequence length="80" mass="8632">MVQSLTGAAYSSGLSTPHRCMLGVHKVALTNLLEPVGVIDIHCRGGSPNIECNTAWVYALHTLAPTLHRWHTSADQPKSL</sequence>